<dbReference type="GO" id="GO:0006270">
    <property type="term" value="P:DNA replication initiation"/>
    <property type="evidence" value="ECO:0007669"/>
    <property type="project" value="InterPro"/>
</dbReference>
<organism evidence="11 12">
    <name type="scientific">Pristionchus entomophagus</name>
    <dbReference type="NCBI Taxonomy" id="358040"/>
    <lineage>
        <taxon>Eukaryota</taxon>
        <taxon>Metazoa</taxon>
        <taxon>Ecdysozoa</taxon>
        <taxon>Nematoda</taxon>
        <taxon>Chromadorea</taxon>
        <taxon>Rhabditida</taxon>
        <taxon>Rhabditina</taxon>
        <taxon>Diplogasteromorpha</taxon>
        <taxon>Diplogasteroidea</taxon>
        <taxon>Neodiplogasteridae</taxon>
        <taxon>Pristionchus</taxon>
    </lineage>
</organism>
<comment type="subcellular location">
    <subcellularLocation>
        <location evidence="1">Nucleus</location>
    </subcellularLocation>
</comment>
<evidence type="ECO:0000259" key="10">
    <source>
        <dbReference type="SMART" id="SM01280"/>
    </source>
</evidence>
<dbReference type="PANTHER" id="PTHR13454">
    <property type="entry name" value="PROTEIN MCM10 HOMOLOG"/>
    <property type="match status" value="1"/>
</dbReference>
<dbReference type="Pfam" id="PF22379">
    <property type="entry name" value="OB_MCM10"/>
    <property type="match status" value="1"/>
</dbReference>
<dbReference type="Pfam" id="PF24863">
    <property type="entry name" value="zf-CCCH_Mcm10"/>
    <property type="match status" value="1"/>
</dbReference>
<keyword evidence="8" id="KW-0539">Nucleus</keyword>
<dbReference type="AlphaFoldDB" id="A0AAV5U311"/>
<dbReference type="GO" id="GO:0003697">
    <property type="term" value="F:single-stranded DNA binding"/>
    <property type="evidence" value="ECO:0007669"/>
    <property type="project" value="InterPro"/>
</dbReference>
<evidence type="ECO:0000313" key="12">
    <source>
        <dbReference type="Proteomes" id="UP001432027"/>
    </source>
</evidence>
<evidence type="ECO:0000256" key="4">
    <source>
        <dbReference type="ARBA" id="ARBA00022705"/>
    </source>
</evidence>
<feature type="non-terminal residue" evidence="11">
    <location>
        <position position="538"/>
    </location>
</feature>
<evidence type="ECO:0000256" key="7">
    <source>
        <dbReference type="ARBA" id="ARBA00022833"/>
    </source>
</evidence>
<evidence type="ECO:0000313" key="11">
    <source>
        <dbReference type="EMBL" id="GMT00615.1"/>
    </source>
</evidence>
<evidence type="ECO:0000256" key="9">
    <source>
        <dbReference type="SAM" id="MobiDB-lite"/>
    </source>
</evidence>
<name>A0AAV5U311_9BILA</name>
<dbReference type="InterPro" id="IPR015408">
    <property type="entry name" value="Znf_Mcm10/DnaG"/>
</dbReference>
<feature type="domain" description="Replication factor Mcm10 C-terminal" evidence="10">
    <location>
        <begin position="241"/>
        <end position="533"/>
    </location>
</feature>
<dbReference type="Gene3D" id="2.40.50.140">
    <property type="entry name" value="Nucleic acid-binding proteins"/>
    <property type="match status" value="1"/>
</dbReference>
<feature type="region of interest" description="Disordered" evidence="9">
    <location>
        <begin position="9"/>
        <end position="32"/>
    </location>
</feature>
<dbReference type="InterPro" id="IPR055065">
    <property type="entry name" value="OB_MCM10"/>
</dbReference>
<reference evidence="11" key="1">
    <citation type="submission" date="2023-10" db="EMBL/GenBank/DDBJ databases">
        <title>Genome assembly of Pristionchus species.</title>
        <authorList>
            <person name="Yoshida K."/>
            <person name="Sommer R.J."/>
        </authorList>
    </citation>
    <scope>NUCLEOTIDE SEQUENCE</scope>
    <source>
        <strain evidence="11">RS0144</strain>
    </source>
</reference>
<keyword evidence="7" id="KW-0862">Zinc</keyword>
<gene>
    <name evidence="11" type="ORF">PENTCL1PPCAC_22789</name>
</gene>
<comment type="caution">
    <text evidence="11">The sequence shown here is derived from an EMBL/GenBank/DDBJ whole genome shotgun (WGS) entry which is preliminary data.</text>
</comment>
<dbReference type="Pfam" id="PF09332">
    <property type="entry name" value="Mcm10"/>
    <property type="match status" value="1"/>
</dbReference>
<evidence type="ECO:0000256" key="6">
    <source>
        <dbReference type="ARBA" id="ARBA00022771"/>
    </source>
</evidence>
<dbReference type="EMBL" id="BTSX01000005">
    <property type="protein sequence ID" value="GMT00615.1"/>
    <property type="molecule type" value="Genomic_DNA"/>
</dbReference>
<dbReference type="GO" id="GO:0008270">
    <property type="term" value="F:zinc ion binding"/>
    <property type="evidence" value="ECO:0007669"/>
    <property type="project" value="UniProtKB-KW"/>
</dbReference>
<evidence type="ECO:0000256" key="1">
    <source>
        <dbReference type="ARBA" id="ARBA00004123"/>
    </source>
</evidence>
<comment type="similarity">
    <text evidence="2">Belongs to the MCM10 family.</text>
</comment>
<keyword evidence="12" id="KW-1185">Reference proteome</keyword>
<dbReference type="InterPro" id="IPR056791">
    <property type="entry name" value="Znf_Mcm10_C"/>
</dbReference>
<evidence type="ECO:0000256" key="3">
    <source>
        <dbReference type="ARBA" id="ARBA00017770"/>
    </source>
</evidence>
<dbReference type="SMART" id="SM01280">
    <property type="entry name" value="Mcm10"/>
    <property type="match status" value="1"/>
</dbReference>
<protein>
    <recommendedName>
        <fullName evidence="3">Protein MCM10 homolog</fullName>
    </recommendedName>
</protein>
<dbReference type="Pfam" id="PF09329">
    <property type="entry name" value="zf-primase"/>
    <property type="match status" value="1"/>
</dbReference>
<dbReference type="GO" id="GO:0003688">
    <property type="term" value="F:DNA replication origin binding"/>
    <property type="evidence" value="ECO:0007669"/>
    <property type="project" value="TreeGrafter"/>
</dbReference>
<proteinExistence type="inferred from homology"/>
<dbReference type="InterPro" id="IPR015411">
    <property type="entry name" value="Rep_factor_Mcm10_C"/>
</dbReference>
<keyword evidence="4" id="KW-0235">DNA replication</keyword>
<keyword evidence="5" id="KW-0479">Metal-binding</keyword>
<evidence type="ECO:0000256" key="5">
    <source>
        <dbReference type="ARBA" id="ARBA00022723"/>
    </source>
</evidence>
<evidence type="ECO:0000256" key="8">
    <source>
        <dbReference type="ARBA" id="ARBA00023242"/>
    </source>
</evidence>
<feature type="non-terminal residue" evidence="11">
    <location>
        <position position="1"/>
    </location>
</feature>
<dbReference type="PANTHER" id="PTHR13454:SF11">
    <property type="entry name" value="PROTEIN MCM10 HOMOLOG"/>
    <property type="match status" value="1"/>
</dbReference>
<sequence length="538" mass="60649">RMDDFLDDLLKDSDDEDSPTTIQVPQPKPLNMKNRLCSPAKKTSQPNCLGVVQNIKETSKNVSEFLGIRFKWGAVDISALDMLCKDMDRVSVVGRSHPSDSPWVSAGVIIEKSGALKSSNGNEYMIWKLHDLKNCEDKPKKMLLFGEAVKEHWKLQKGSVVVVMSPQVISDDKTSELALKVSKSSTIINIGNSVDLGLCKGKKRDGSECRAFVNQSKCEMCVYHAAGEVRKLAARRGTFSQSILIPKKNDLVKNNPHLLHQIKPKIIISQSSNSKSIEEVMKSEKDILTSMVNDKTIFSFGARCLASLSNGKGCVVEKKSGDESASFKEFLNSNEVRIARKANERTVKEEDAVKRALRILEENKIKNGGERRIEKRPRVEYKKDEGKDKGNGRNRVLELLAKRSRHSNEADEMENQMAMDHLSSLEKREAVETVATSCFQLKEVKVFSCSICKYTARNRSEYCIKSGHSTKSHLASKRFFSCKDCSYKCSTYSLLPTRRCQAMQIDNWERVSMVQERKVVLDGEKLEGQRRGKDIHQL</sequence>
<dbReference type="InterPro" id="IPR040184">
    <property type="entry name" value="Mcm10"/>
</dbReference>
<accession>A0AAV5U311</accession>
<evidence type="ECO:0000256" key="2">
    <source>
        <dbReference type="ARBA" id="ARBA00009679"/>
    </source>
</evidence>
<feature type="compositionally biased region" description="Acidic residues" evidence="9">
    <location>
        <begin position="9"/>
        <end position="18"/>
    </location>
</feature>
<dbReference type="GO" id="GO:0043596">
    <property type="term" value="C:nuclear replication fork"/>
    <property type="evidence" value="ECO:0007669"/>
    <property type="project" value="TreeGrafter"/>
</dbReference>
<dbReference type="InterPro" id="IPR012340">
    <property type="entry name" value="NA-bd_OB-fold"/>
</dbReference>
<keyword evidence="6" id="KW-0863">Zinc-finger</keyword>
<dbReference type="Proteomes" id="UP001432027">
    <property type="component" value="Unassembled WGS sequence"/>
</dbReference>